<evidence type="ECO:0000256" key="9">
    <source>
        <dbReference type="ARBA" id="ARBA00023295"/>
    </source>
</evidence>
<evidence type="ECO:0000256" key="6">
    <source>
        <dbReference type="ARBA" id="ARBA00022801"/>
    </source>
</evidence>
<evidence type="ECO:0000259" key="13">
    <source>
        <dbReference type="PROSITE" id="PS50850"/>
    </source>
</evidence>
<dbReference type="Gene3D" id="3.20.20.300">
    <property type="entry name" value="Glycoside hydrolase, family 3, N-terminal domain"/>
    <property type="match status" value="1"/>
</dbReference>
<feature type="transmembrane region" description="Helical" evidence="12">
    <location>
        <begin position="1277"/>
        <end position="1302"/>
    </location>
</feature>
<dbReference type="GO" id="GO:0009251">
    <property type="term" value="P:glucan catabolic process"/>
    <property type="evidence" value="ECO:0007669"/>
    <property type="project" value="TreeGrafter"/>
</dbReference>
<keyword evidence="8" id="KW-0119">Carbohydrate metabolism</keyword>
<feature type="transmembrane region" description="Helical" evidence="12">
    <location>
        <begin position="1172"/>
        <end position="1190"/>
    </location>
</feature>
<comment type="catalytic activity">
    <reaction evidence="1">
        <text>Hydrolysis of terminal, non-reducing beta-D-glucosyl residues with release of beta-D-glucose.</text>
        <dbReference type="EC" id="3.2.1.21"/>
    </reaction>
</comment>
<comment type="caution">
    <text evidence="15">The sequence shown here is derived from an EMBL/GenBank/DDBJ whole genome shotgun (WGS) entry which is preliminary data.</text>
</comment>
<comment type="similarity">
    <text evidence="4">Belongs to the glycosyl hydrolase 3 family.</text>
</comment>
<evidence type="ECO:0000313" key="15">
    <source>
        <dbReference type="EMBL" id="SPO07215.1"/>
    </source>
</evidence>
<evidence type="ECO:0000256" key="8">
    <source>
        <dbReference type="ARBA" id="ARBA00023277"/>
    </source>
</evidence>
<reference evidence="15" key="1">
    <citation type="submission" date="2018-03" db="EMBL/GenBank/DDBJ databases">
        <authorList>
            <person name="Guldener U."/>
        </authorList>
    </citation>
    <scope>NUCLEOTIDE SEQUENCE</scope>
</reference>
<dbReference type="PROSITE" id="PS51820">
    <property type="entry name" value="PA14"/>
    <property type="match status" value="1"/>
</dbReference>
<dbReference type="PROSITE" id="PS50850">
    <property type="entry name" value="MFS"/>
    <property type="match status" value="1"/>
</dbReference>
<dbReference type="GO" id="GO:0022857">
    <property type="term" value="F:transmembrane transporter activity"/>
    <property type="evidence" value="ECO:0007669"/>
    <property type="project" value="InterPro"/>
</dbReference>
<sequence length="1334" mass="147260">MATNDHDIETLVSKMELSEKLSLMVGASTWRTAAVDRLGIPAMKVSDGPSGARGQIFGENVPAAFFPFGVSLGATWDEDLLYEVGQALAEETKTKSASVILAPTMCIHRHPLGGRNFESFSEDPFLTGKLATAHVKGVQSLGIGATPKHFVANDQETNRFHYDAKISPRALREVYLLPFQMVVRDADPWCMMTAYNRVNGNHADASKELLRDIVRGEWGWEGLFMSDWGGTNTTVESISAGLDLEMPGPASKRSQAALKGPLHEGIIDIKDVDASVHRVLRLLSRVGRFQNPKDEPEFCKNDPETRDLLYRAACSGIVMLKNDNQALPLRPSEDIKKLAIVGPNAKRVVAGGGGSSYMNAPYWTSVFGSMEEAFQGASTEFRFSQGAKVNRYVPTMPTGVVRDPVTGNPGAAVDWYLGHHFDSEIKATTHIEDLYYVSFGMTPPEISCETGFAFRLRAILKPLTSGQHKVSFASIGPSELYIDGSRIAVQSGDFYKKGTLFFTYGSEEYSFYMDLEQGREYAIRVDYRSHDRQLVDEYLPLMDPMEDKFQGIRLGYEEADQSDLPQEAASLASDCDAAIVVVGRDKEWETEGQDIPQFELPGEQVRLIKEVARACKRTIVVVQAGTPVQMDWLDDVSAVLYTWYQGQELGNVSAAVITGAFNPSGRLPVTFPRRIEDCPAFSSFPGEQGVSEYAEDIYVGYRWWDLRGTAPLFPLGFGLSYSCFEVSAGRISSTTISMGETLVLEVKSPKSPSRLRPKKQICAFGKSAALATGEECIVQLKLDVYSLVRSPDLNPRMQQQGLRVNHHHLSTTAIGQLVRYLLPGKILLYAEERPDFIISSYFPRYGRKYTNTVPSSVQQQVDQQNPELYEAVGTGTGSKGLERHSFPGNHDDPQTASLNLESGISSATPVEGADGAITLTTSPMDLILVTWYSDTDPDNPKNWSLRRKLMVGLVINYYSFAVYMSSSIFTPSMLELPSLFNISTNTAALGLALFVLGYGFGPLLASPLSEIPTVGRNIPYLVSLTFFIGISIGAAVAETVPGLMILRFFQGFAGSPILATGGASLTDLSLEHQVPFALYSWAIFSFIGPAVGPIVSGFTVSSTDWRISLWEILFLPETSSSSILYQRARRLRQLTGDSRFRSSTELKIHPFPSVLRRALVVSWKINLQDPSILFTSVYCALLYAVFYLFFEAFPLVYMDVYGMTVGQMGLVYTCIPIAVLIAGVPYFFFLRHRMLDKQHTSIRRPPEDKLLPAVVASFTTPVGLLLFAWTSRSSVHFIVPSVGVSLSSSGMAIILQSIYVYISEAYPQYAASLFGVNGWESRPVLLWGFFETQK</sequence>
<dbReference type="InterPro" id="IPR036259">
    <property type="entry name" value="MFS_trans_sf"/>
</dbReference>
<keyword evidence="10" id="KW-0624">Polysaccharide degradation</keyword>
<feature type="domain" description="Major facilitator superfamily (MFS) profile" evidence="13">
    <location>
        <begin position="945"/>
        <end position="1334"/>
    </location>
</feature>
<feature type="compositionally biased region" description="Basic and acidic residues" evidence="11">
    <location>
        <begin position="880"/>
        <end position="893"/>
    </location>
</feature>
<dbReference type="EMBL" id="ONZQ02000019">
    <property type="protein sequence ID" value="SPO07215.1"/>
    <property type="molecule type" value="Genomic_DNA"/>
</dbReference>
<evidence type="ECO:0000256" key="7">
    <source>
        <dbReference type="ARBA" id="ARBA00023180"/>
    </source>
</evidence>
<proteinExistence type="inferred from homology"/>
<keyword evidence="9" id="KW-0326">Glycosidase</keyword>
<feature type="region of interest" description="Disordered" evidence="11">
    <location>
        <begin position="873"/>
        <end position="893"/>
    </location>
</feature>
<evidence type="ECO:0000256" key="1">
    <source>
        <dbReference type="ARBA" id="ARBA00000448"/>
    </source>
</evidence>
<dbReference type="InterPro" id="IPR050288">
    <property type="entry name" value="Cellulose_deg_GH3"/>
</dbReference>
<feature type="transmembrane region" description="Helical" evidence="12">
    <location>
        <begin position="1076"/>
        <end position="1095"/>
    </location>
</feature>
<dbReference type="Gene3D" id="3.40.50.1700">
    <property type="entry name" value="Glycoside hydrolase family 3 C-terminal domain"/>
    <property type="match status" value="1"/>
</dbReference>
<dbReference type="SUPFAM" id="SSF51445">
    <property type="entry name" value="(Trans)glycosidases"/>
    <property type="match status" value="1"/>
</dbReference>
<dbReference type="InterPro" id="IPR020846">
    <property type="entry name" value="MFS_dom"/>
</dbReference>
<evidence type="ECO:0000313" key="16">
    <source>
        <dbReference type="Proteomes" id="UP001187682"/>
    </source>
</evidence>
<keyword evidence="7" id="KW-0325">Glycoprotein</keyword>
<protein>
    <recommendedName>
        <fullName evidence="5">beta-glucosidase</fullName>
        <ecNumber evidence="5">3.2.1.21</ecNumber>
    </recommendedName>
</protein>
<evidence type="ECO:0000256" key="12">
    <source>
        <dbReference type="SAM" id="Phobius"/>
    </source>
</evidence>
<feature type="transmembrane region" description="Helical" evidence="12">
    <location>
        <begin position="1210"/>
        <end position="1229"/>
    </location>
</feature>
<keyword evidence="16" id="KW-1185">Reference proteome</keyword>
<accession>A0AAE8SZU9</accession>
<dbReference type="InterPro" id="IPR002772">
    <property type="entry name" value="Glyco_hydro_3_C"/>
</dbReference>
<comment type="subcellular location">
    <subcellularLocation>
        <location evidence="2">Membrane</location>
        <topology evidence="2">Multi-pass membrane protein</topology>
    </subcellularLocation>
</comment>
<dbReference type="InterPro" id="IPR036881">
    <property type="entry name" value="Glyco_hydro_3_C_sf"/>
</dbReference>
<evidence type="ECO:0000256" key="11">
    <source>
        <dbReference type="SAM" id="MobiDB-lite"/>
    </source>
</evidence>
<evidence type="ECO:0000256" key="4">
    <source>
        <dbReference type="ARBA" id="ARBA00005336"/>
    </source>
</evidence>
<dbReference type="EC" id="3.2.1.21" evidence="5"/>
<dbReference type="InterPro" id="IPR001764">
    <property type="entry name" value="Glyco_hydro_3_N"/>
</dbReference>
<dbReference type="GO" id="GO:0008422">
    <property type="term" value="F:beta-glucosidase activity"/>
    <property type="evidence" value="ECO:0007669"/>
    <property type="project" value="UniProtKB-EC"/>
</dbReference>
<feature type="transmembrane region" description="Helical" evidence="12">
    <location>
        <begin position="949"/>
        <end position="966"/>
    </location>
</feature>
<keyword evidence="12" id="KW-0812">Transmembrane</keyword>
<dbReference type="PRINTS" id="PR00133">
    <property type="entry name" value="GLHYDRLASE3"/>
</dbReference>
<evidence type="ECO:0000256" key="2">
    <source>
        <dbReference type="ARBA" id="ARBA00004141"/>
    </source>
</evidence>
<gene>
    <name evidence="15" type="ORF">DNG_09909</name>
</gene>
<keyword evidence="12" id="KW-0472">Membrane</keyword>
<comment type="pathway">
    <text evidence="3">Glycan metabolism; cellulose degradation.</text>
</comment>
<name>A0AAE8SZU9_9PEZI</name>
<dbReference type="Gene3D" id="2.60.120.260">
    <property type="entry name" value="Galactose-binding domain-like"/>
    <property type="match status" value="1"/>
</dbReference>
<dbReference type="Pfam" id="PF07690">
    <property type="entry name" value="MFS_1"/>
    <property type="match status" value="1"/>
</dbReference>
<dbReference type="InterPro" id="IPR036962">
    <property type="entry name" value="Glyco_hydro_3_N_sf"/>
</dbReference>
<feature type="transmembrane region" description="Helical" evidence="12">
    <location>
        <begin position="1043"/>
        <end position="1064"/>
    </location>
</feature>
<feature type="domain" description="PA14" evidence="14">
    <location>
        <begin position="406"/>
        <end position="573"/>
    </location>
</feature>
<keyword evidence="6" id="KW-0378">Hydrolase</keyword>
<evidence type="ECO:0000256" key="10">
    <source>
        <dbReference type="ARBA" id="ARBA00023326"/>
    </source>
</evidence>
<dbReference type="SUPFAM" id="SSF103473">
    <property type="entry name" value="MFS general substrate transporter"/>
    <property type="match status" value="1"/>
</dbReference>
<dbReference type="InterPro" id="IPR011658">
    <property type="entry name" value="PA14_dom"/>
</dbReference>
<dbReference type="Proteomes" id="UP001187682">
    <property type="component" value="Unassembled WGS sequence"/>
</dbReference>
<dbReference type="InterPro" id="IPR017853">
    <property type="entry name" value="GH"/>
</dbReference>
<dbReference type="InterPro" id="IPR037524">
    <property type="entry name" value="PA14/GLEYA"/>
</dbReference>
<dbReference type="PANTHER" id="PTHR42715:SF3">
    <property type="entry name" value="BETA-GLUCOSIDASE B-RELATED"/>
    <property type="match status" value="1"/>
</dbReference>
<feature type="transmembrane region" description="Helical" evidence="12">
    <location>
        <begin position="986"/>
        <end position="1006"/>
    </location>
</feature>
<evidence type="ECO:0000256" key="3">
    <source>
        <dbReference type="ARBA" id="ARBA00004987"/>
    </source>
</evidence>
<evidence type="ECO:0000256" key="5">
    <source>
        <dbReference type="ARBA" id="ARBA00012744"/>
    </source>
</evidence>
<dbReference type="PANTHER" id="PTHR42715">
    <property type="entry name" value="BETA-GLUCOSIDASE"/>
    <property type="match status" value="1"/>
</dbReference>
<dbReference type="Pfam" id="PF00933">
    <property type="entry name" value="Glyco_hydro_3"/>
    <property type="match status" value="1"/>
</dbReference>
<evidence type="ECO:0000259" key="14">
    <source>
        <dbReference type="PROSITE" id="PS51820"/>
    </source>
</evidence>
<dbReference type="Pfam" id="PF07691">
    <property type="entry name" value="PA14"/>
    <property type="match status" value="1"/>
</dbReference>
<organism evidence="15 16">
    <name type="scientific">Cephalotrichum gorgonifer</name>
    <dbReference type="NCBI Taxonomy" id="2041049"/>
    <lineage>
        <taxon>Eukaryota</taxon>
        <taxon>Fungi</taxon>
        <taxon>Dikarya</taxon>
        <taxon>Ascomycota</taxon>
        <taxon>Pezizomycotina</taxon>
        <taxon>Sordariomycetes</taxon>
        <taxon>Hypocreomycetidae</taxon>
        <taxon>Microascales</taxon>
        <taxon>Microascaceae</taxon>
        <taxon>Cephalotrichum</taxon>
    </lineage>
</organism>
<keyword evidence="12" id="KW-1133">Transmembrane helix</keyword>
<dbReference type="GO" id="GO:0016020">
    <property type="term" value="C:membrane"/>
    <property type="evidence" value="ECO:0007669"/>
    <property type="project" value="UniProtKB-SubCell"/>
</dbReference>
<feature type="transmembrane region" description="Helical" evidence="12">
    <location>
        <begin position="1250"/>
        <end position="1271"/>
    </location>
</feature>
<feature type="transmembrane region" description="Helical" evidence="12">
    <location>
        <begin position="1018"/>
        <end position="1037"/>
    </location>
</feature>
<dbReference type="SUPFAM" id="SSF52279">
    <property type="entry name" value="Beta-D-glucan exohydrolase, C-terminal domain"/>
    <property type="match status" value="1"/>
</dbReference>
<dbReference type="Gene3D" id="1.20.1720.10">
    <property type="entry name" value="Multidrug resistance protein D"/>
    <property type="match status" value="1"/>
</dbReference>
<dbReference type="Pfam" id="PF01915">
    <property type="entry name" value="Glyco_hydro_3_C"/>
    <property type="match status" value="1"/>
</dbReference>
<dbReference type="InterPro" id="IPR011701">
    <property type="entry name" value="MFS"/>
</dbReference>